<dbReference type="RefSeq" id="WP_183311263.1">
    <property type="nucleotide sequence ID" value="NZ_JACIEW010000005.1"/>
</dbReference>
<accession>A0A7W6IMY2</accession>
<feature type="region of interest" description="Disordered" evidence="1">
    <location>
        <begin position="1"/>
        <end position="42"/>
    </location>
</feature>
<dbReference type="EMBL" id="JACIEW010000005">
    <property type="protein sequence ID" value="MBB4052545.1"/>
    <property type="molecule type" value="Genomic_DNA"/>
</dbReference>
<feature type="region of interest" description="Disordered" evidence="1">
    <location>
        <begin position="119"/>
        <end position="143"/>
    </location>
</feature>
<evidence type="ECO:0000256" key="2">
    <source>
        <dbReference type="SAM" id="Phobius"/>
    </source>
</evidence>
<keyword evidence="2" id="KW-1133">Transmembrane helix</keyword>
<dbReference type="Proteomes" id="UP000547011">
    <property type="component" value="Unassembled WGS sequence"/>
</dbReference>
<protein>
    <submittedName>
        <fullName evidence="3">Uncharacterized protein</fullName>
    </submittedName>
</protein>
<feature type="transmembrane region" description="Helical" evidence="2">
    <location>
        <begin position="51"/>
        <end position="71"/>
    </location>
</feature>
<evidence type="ECO:0000313" key="3">
    <source>
        <dbReference type="EMBL" id="MBB4052545.1"/>
    </source>
</evidence>
<proteinExistence type="predicted"/>
<organism evidence="3 4">
    <name type="scientific">Devosia subaequoris</name>
    <dbReference type="NCBI Taxonomy" id="395930"/>
    <lineage>
        <taxon>Bacteria</taxon>
        <taxon>Pseudomonadati</taxon>
        <taxon>Pseudomonadota</taxon>
        <taxon>Alphaproteobacteria</taxon>
        <taxon>Hyphomicrobiales</taxon>
        <taxon>Devosiaceae</taxon>
        <taxon>Devosia</taxon>
    </lineage>
</organism>
<feature type="compositionally biased region" description="Low complexity" evidence="1">
    <location>
        <begin position="120"/>
        <end position="142"/>
    </location>
</feature>
<comment type="caution">
    <text evidence="3">The sequence shown here is derived from an EMBL/GenBank/DDBJ whole genome shotgun (WGS) entry which is preliminary data.</text>
</comment>
<sequence>MDQPDNAKAGSAPQAVAIDEVRPVARERSSTRHKRVREPAARGHAPRLPGLLAFGAVLFGIAAFAFSGWIYTQSRQDILRLSTQIAELRVSLDLYTRNGAENGSLASLQDRLTELEDSLASASVPVPTTASATPAANPTSSNQEDCLPVGMRLLVASGDAYAVCDQPGTIDVSVVDNGYITLADGTSVPSGGSMPLPGSPCMIAVTSGGDEGVTGYAEIRVSC</sequence>
<reference evidence="3 4" key="1">
    <citation type="submission" date="2020-08" db="EMBL/GenBank/DDBJ databases">
        <title>Genomic Encyclopedia of Type Strains, Phase IV (KMG-IV): sequencing the most valuable type-strain genomes for metagenomic binning, comparative biology and taxonomic classification.</title>
        <authorList>
            <person name="Goeker M."/>
        </authorList>
    </citation>
    <scope>NUCLEOTIDE SEQUENCE [LARGE SCALE GENOMIC DNA]</scope>
    <source>
        <strain evidence="3 4">DSM 23447</strain>
    </source>
</reference>
<keyword evidence="4" id="KW-1185">Reference proteome</keyword>
<dbReference type="AlphaFoldDB" id="A0A7W6IMY2"/>
<gene>
    <name evidence="3" type="ORF">GGR20_002193</name>
</gene>
<keyword evidence="2" id="KW-0812">Transmembrane</keyword>
<feature type="compositionally biased region" description="Basic and acidic residues" evidence="1">
    <location>
        <begin position="19"/>
        <end position="30"/>
    </location>
</feature>
<name>A0A7W6IMY2_9HYPH</name>
<evidence type="ECO:0000313" key="4">
    <source>
        <dbReference type="Proteomes" id="UP000547011"/>
    </source>
</evidence>
<evidence type="ECO:0000256" key="1">
    <source>
        <dbReference type="SAM" id="MobiDB-lite"/>
    </source>
</evidence>
<keyword evidence="2" id="KW-0472">Membrane</keyword>